<reference evidence="1 2" key="1">
    <citation type="submission" date="2016-11" db="EMBL/GenBank/DDBJ databases">
        <title>Whole Genome Sequencing of Mucilaginibacter polytrichastri RG4-7(T) isolated from the moss sample.</title>
        <authorList>
            <person name="Li Y."/>
        </authorList>
    </citation>
    <scope>NUCLEOTIDE SEQUENCE [LARGE SCALE GENOMIC DNA]</scope>
    <source>
        <strain evidence="1 2">RG4-7</strain>
    </source>
</reference>
<protein>
    <recommendedName>
        <fullName evidence="3">Calcium-dependent phosphoinositide phospholipase C</fullName>
    </recommendedName>
</protein>
<evidence type="ECO:0008006" key="3">
    <source>
        <dbReference type="Google" id="ProtNLM"/>
    </source>
</evidence>
<dbReference type="InterPro" id="IPR032075">
    <property type="entry name" value="PI-PLC-C1"/>
</dbReference>
<dbReference type="GO" id="GO:0008081">
    <property type="term" value="F:phosphoric diester hydrolase activity"/>
    <property type="evidence" value="ECO:0007669"/>
    <property type="project" value="InterPro"/>
</dbReference>
<dbReference type="AlphaFoldDB" id="A0A1Q5ZUR5"/>
<keyword evidence="2" id="KW-1185">Reference proteome</keyword>
<organism evidence="1 2">
    <name type="scientific">Mucilaginibacter polytrichastri</name>
    <dbReference type="NCBI Taxonomy" id="1302689"/>
    <lineage>
        <taxon>Bacteria</taxon>
        <taxon>Pseudomonadati</taxon>
        <taxon>Bacteroidota</taxon>
        <taxon>Sphingobacteriia</taxon>
        <taxon>Sphingobacteriales</taxon>
        <taxon>Sphingobacteriaceae</taxon>
        <taxon>Mucilaginibacter</taxon>
    </lineage>
</organism>
<sequence length="364" mass="40972">MKTFLITLLILVLPAVKLSVPDDLPMNKVQVIGSHNSYKKAIDPALFKLFQLKDSASASKIDYEHISIIDQLDMGLLNLEIDVYADEKGGRYAHPKGLDWVKNQPDFDPEGKMKEPGFKVFHIIDLDFRSHMLTFKDGLKQLRDWSLAHPDHNPIFITLEPKDGASKSPASTQPEKFTPAIFDELDKVMLDNLGKDQIITPDMVRGKYKTLESAVLHDNWPTLKKAKGKFIFVLDDHEAKRAMYITGHPSLKGRVLFANADPGTPEAAMMIRNDPKNPEIPSLVKKGYIIRTRADADTEQARTNDRSDFTAACNSGAQIITTDYYLKSTHFKSDYVVSFETGNKYFRLNPLFIGSVKDTQGANK</sequence>
<dbReference type="OrthoDB" id="195526at2"/>
<dbReference type="RefSeq" id="WP_074488271.1">
    <property type="nucleotide sequence ID" value="NZ_FPAM01000001.1"/>
</dbReference>
<dbReference type="CDD" id="cd08589">
    <property type="entry name" value="PI-PLCc_SaPLC1_like"/>
    <property type="match status" value="1"/>
</dbReference>
<dbReference type="SUPFAM" id="SSF51695">
    <property type="entry name" value="PLC-like phosphodiesterases"/>
    <property type="match status" value="1"/>
</dbReference>
<name>A0A1Q5ZUR5_9SPHI</name>
<accession>A0A1Q5ZUR5</accession>
<comment type="caution">
    <text evidence="1">The sequence shown here is derived from an EMBL/GenBank/DDBJ whole genome shotgun (WGS) entry which is preliminary data.</text>
</comment>
<gene>
    <name evidence="1" type="ORF">RG47T_0874</name>
</gene>
<evidence type="ECO:0000313" key="1">
    <source>
        <dbReference type="EMBL" id="OKS85428.1"/>
    </source>
</evidence>
<dbReference type="Gene3D" id="3.20.20.190">
    <property type="entry name" value="Phosphatidylinositol (PI) phosphodiesterase"/>
    <property type="match status" value="1"/>
</dbReference>
<evidence type="ECO:0000313" key="2">
    <source>
        <dbReference type="Proteomes" id="UP000186720"/>
    </source>
</evidence>
<dbReference type="GO" id="GO:0006629">
    <property type="term" value="P:lipid metabolic process"/>
    <property type="evidence" value="ECO:0007669"/>
    <property type="project" value="InterPro"/>
</dbReference>
<dbReference type="InterPro" id="IPR017946">
    <property type="entry name" value="PLC-like_Pdiesterase_TIM-brl"/>
</dbReference>
<dbReference type="Pfam" id="PF16670">
    <property type="entry name" value="PI-PLC-C1"/>
    <property type="match status" value="1"/>
</dbReference>
<dbReference type="EMBL" id="MPPL01000001">
    <property type="protein sequence ID" value="OKS85428.1"/>
    <property type="molecule type" value="Genomic_DNA"/>
</dbReference>
<dbReference type="Proteomes" id="UP000186720">
    <property type="component" value="Unassembled WGS sequence"/>
</dbReference>
<dbReference type="STRING" id="1302689.RG47T_0874"/>
<proteinExistence type="predicted"/>